<name>A0AA39HN56_9BILA</name>
<protein>
    <submittedName>
        <fullName evidence="3">Uncharacterized protein</fullName>
    </submittedName>
</protein>
<keyword evidence="2" id="KW-0472">Membrane</keyword>
<evidence type="ECO:0000313" key="3">
    <source>
        <dbReference type="EMBL" id="KAK0407803.1"/>
    </source>
</evidence>
<feature type="transmembrane region" description="Helical" evidence="2">
    <location>
        <begin position="124"/>
        <end position="150"/>
    </location>
</feature>
<feature type="region of interest" description="Disordered" evidence="1">
    <location>
        <begin position="21"/>
        <end position="47"/>
    </location>
</feature>
<feature type="transmembrane region" description="Helical" evidence="2">
    <location>
        <begin position="94"/>
        <end position="118"/>
    </location>
</feature>
<comment type="caution">
    <text evidence="3">The sequence shown here is derived from an EMBL/GenBank/DDBJ whole genome shotgun (WGS) entry which is preliminary data.</text>
</comment>
<sequence>MSVASHMNAVQESTKNEVTTVAMGDADSSSTEGPIVRESQQNDMDAQRTTSAATYETTLGVPTSTLTMIVAVISLILAILSFGEVLFLWSDSFLVFMSIPANSFLIICAICFVVGFYARSYSLIRMLAIGCGVSSMDRLIIGALLGVLLAKGNKAAGMSKFDENPLNINPKRSFEVFHVRINDKSTEVISVTNEVELQKFEKSADGKKCAKAEMHIGAVSLKSVSGKVEDLMLICCHKKNCSSFVADGTLTLQGLRHLSNFEVGGDERSRVSTGKSCINLDGYYETHDSDACILHIDDNGVFGGSLASYSPFGNERDAIKCDAGDMCYRQLTQNEYQLTCCCFHGSSGCAYSTGYETNTQRFYNRFMAVSSNTDENEDMRALNFFHRDASGKRKVHCAYGTFTENPIGGGIAYAKNGSIYIGTDDVPQMVERGKVEAPKSTCGLQFRFKPYNVEQSLYSLEIVMGSFDECTQPEVKYSKWRFLKPSCPLEIKENDVVSFLRCCNNMDGCNHISKYFNSEALERMALGRKEFGYHFPWRDVCGHNAVMYFYMLNHPRHIGRCDYFYDIAKDKILDTFGWTELWESKKLPFERFKCKRRTVLLGMHKQCTESFVYDISDCPVRDYIHCSRMHQPGDARPTNEFLMDLFMKAHEKLKYHCLSTGNVPIDLGQIEDVITVTASPIRACYFIVQSTNGRYMLQAGPVSELEEAVFEFYNEHFISQLLVDGIAYSYNSTAEQTILICAGNETLCQQKEILTELMLPIQHMNILDSDFLRAPVCGKERCVKDLGCYKYRSLIYSSSPKEGCISNIGHEDSHLLKCMDGTWRSGQKCSEVKATKDGELDFYRVCCYGSRFHDVDRLFIVAC</sequence>
<dbReference type="EMBL" id="JAUCMV010000003">
    <property type="protein sequence ID" value="KAK0407803.1"/>
    <property type="molecule type" value="Genomic_DNA"/>
</dbReference>
<gene>
    <name evidence="3" type="ORF">QR680_003601</name>
</gene>
<feature type="transmembrane region" description="Helical" evidence="2">
    <location>
        <begin position="66"/>
        <end position="87"/>
    </location>
</feature>
<proteinExistence type="predicted"/>
<keyword evidence="2" id="KW-0812">Transmembrane</keyword>
<dbReference type="AlphaFoldDB" id="A0AA39HN56"/>
<evidence type="ECO:0000313" key="4">
    <source>
        <dbReference type="Proteomes" id="UP001175271"/>
    </source>
</evidence>
<feature type="compositionally biased region" description="Polar residues" evidence="1">
    <location>
        <begin position="27"/>
        <end position="47"/>
    </location>
</feature>
<keyword evidence="2" id="KW-1133">Transmembrane helix</keyword>
<evidence type="ECO:0000256" key="2">
    <source>
        <dbReference type="SAM" id="Phobius"/>
    </source>
</evidence>
<organism evidence="3 4">
    <name type="scientific">Steinernema hermaphroditum</name>
    <dbReference type="NCBI Taxonomy" id="289476"/>
    <lineage>
        <taxon>Eukaryota</taxon>
        <taxon>Metazoa</taxon>
        <taxon>Ecdysozoa</taxon>
        <taxon>Nematoda</taxon>
        <taxon>Chromadorea</taxon>
        <taxon>Rhabditida</taxon>
        <taxon>Tylenchina</taxon>
        <taxon>Panagrolaimomorpha</taxon>
        <taxon>Strongyloidoidea</taxon>
        <taxon>Steinernematidae</taxon>
        <taxon>Steinernema</taxon>
    </lineage>
</organism>
<dbReference type="Proteomes" id="UP001175271">
    <property type="component" value="Unassembled WGS sequence"/>
</dbReference>
<evidence type="ECO:0000256" key="1">
    <source>
        <dbReference type="SAM" id="MobiDB-lite"/>
    </source>
</evidence>
<accession>A0AA39HN56</accession>
<reference evidence="3" key="1">
    <citation type="submission" date="2023-06" db="EMBL/GenBank/DDBJ databases">
        <title>Genomic analysis of the entomopathogenic nematode Steinernema hermaphroditum.</title>
        <authorList>
            <person name="Schwarz E.M."/>
            <person name="Heppert J.K."/>
            <person name="Baniya A."/>
            <person name="Schwartz H.T."/>
            <person name="Tan C.-H."/>
            <person name="Antoshechkin I."/>
            <person name="Sternberg P.W."/>
            <person name="Goodrich-Blair H."/>
            <person name="Dillman A.R."/>
        </authorList>
    </citation>
    <scope>NUCLEOTIDE SEQUENCE</scope>
    <source>
        <strain evidence="3">PS9179</strain>
        <tissue evidence="3">Whole animal</tissue>
    </source>
</reference>
<keyword evidence="4" id="KW-1185">Reference proteome</keyword>